<evidence type="ECO:0000313" key="1">
    <source>
        <dbReference type="EMBL" id="KHL02723.1"/>
    </source>
</evidence>
<name>A0A0B2AHJ5_9MICC</name>
<reference evidence="1 2" key="1">
    <citation type="submission" date="2014-09" db="EMBL/GenBank/DDBJ databases">
        <title>Genome sequence of Sinomonas sp. MUSC 117.</title>
        <authorList>
            <person name="Lee L.-H."/>
        </authorList>
    </citation>
    <scope>NUCLEOTIDE SEQUENCE [LARGE SCALE GENOMIC DNA]</scope>
    <source>
        <strain evidence="1 2">MUSC 117</strain>
    </source>
</reference>
<dbReference type="OrthoDB" id="3724431at2"/>
<dbReference type="AlphaFoldDB" id="A0A0B2AHJ5"/>
<dbReference type="Proteomes" id="UP000030982">
    <property type="component" value="Unassembled WGS sequence"/>
</dbReference>
<comment type="caution">
    <text evidence="1">The sequence shown here is derived from an EMBL/GenBank/DDBJ whole genome shotgun (WGS) entry which is preliminary data.</text>
</comment>
<keyword evidence="2" id="KW-1185">Reference proteome</keyword>
<dbReference type="Gene3D" id="1.10.260.40">
    <property type="entry name" value="lambda repressor-like DNA-binding domains"/>
    <property type="match status" value="1"/>
</dbReference>
<proteinExistence type="predicted"/>
<dbReference type="EMBL" id="JTDL01000117">
    <property type="protein sequence ID" value="KHL02723.1"/>
    <property type="molecule type" value="Genomic_DNA"/>
</dbReference>
<evidence type="ECO:0008006" key="3">
    <source>
        <dbReference type="Google" id="ProtNLM"/>
    </source>
</evidence>
<dbReference type="STRING" id="1338436.LK10_11670"/>
<accession>A0A0B2AHJ5</accession>
<gene>
    <name evidence="1" type="ORF">LK10_11670</name>
</gene>
<dbReference type="GO" id="GO:0003677">
    <property type="term" value="F:DNA binding"/>
    <property type="evidence" value="ECO:0007669"/>
    <property type="project" value="InterPro"/>
</dbReference>
<protein>
    <recommendedName>
        <fullName evidence="3">HTH cro/C1-type domain-containing protein</fullName>
    </recommendedName>
</protein>
<dbReference type="InterPro" id="IPR010982">
    <property type="entry name" value="Lambda_DNA-bd_dom_sf"/>
</dbReference>
<sequence>MARKLNLLMDALEAEGRKVTFADIQKAVAADGIQLHRSRWGYMTSGTGHNTTDDRLLVSLAKFFGVNPRYLIMDTDEVPERVEAQMDLLHTMRMNKVRNFAARQLADVDPETLRRITEILAARKNDPRTDD</sequence>
<organism evidence="1 2">
    <name type="scientific">Sinomonas humi</name>
    <dbReference type="NCBI Taxonomy" id="1338436"/>
    <lineage>
        <taxon>Bacteria</taxon>
        <taxon>Bacillati</taxon>
        <taxon>Actinomycetota</taxon>
        <taxon>Actinomycetes</taxon>
        <taxon>Micrococcales</taxon>
        <taxon>Micrococcaceae</taxon>
        <taxon>Sinomonas</taxon>
    </lineage>
</organism>
<evidence type="ECO:0000313" key="2">
    <source>
        <dbReference type="Proteomes" id="UP000030982"/>
    </source>
</evidence>